<evidence type="ECO:0000256" key="2">
    <source>
        <dbReference type="ARBA" id="ARBA00001958"/>
    </source>
</evidence>
<evidence type="ECO:0000256" key="9">
    <source>
        <dbReference type="ARBA" id="ARBA00022741"/>
    </source>
</evidence>
<dbReference type="HAMAP" id="MF_01274">
    <property type="entry name" value="Pantothen_kinase_3"/>
    <property type="match status" value="1"/>
</dbReference>
<evidence type="ECO:0000256" key="16">
    <source>
        <dbReference type="HAMAP-Rule" id="MF_01274"/>
    </source>
</evidence>
<evidence type="ECO:0000256" key="10">
    <source>
        <dbReference type="ARBA" id="ARBA00022777"/>
    </source>
</evidence>
<feature type="binding site" evidence="16">
    <location>
        <begin position="107"/>
        <end position="110"/>
    </location>
    <ligand>
        <name>substrate</name>
    </ligand>
</feature>
<comment type="similarity">
    <text evidence="14 16">Belongs to the type III pantothenate kinase family.</text>
</comment>
<evidence type="ECO:0000256" key="1">
    <source>
        <dbReference type="ARBA" id="ARBA00001206"/>
    </source>
</evidence>
<comment type="subcellular location">
    <subcellularLocation>
        <location evidence="3 16">Cytoplasm</location>
    </subcellularLocation>
</comment>
<dbReference type="PANTHER" id="PTHR34265">
    <property type="entry name" value="TYPE III PANTOTHENATE KINASE"/>
    <property type="match status" value="1"/>
</dbReference>
<dbReference type="Gene3D" id="3.30.420.40">
    <property type="match status" value="2"/>
</dbReference>
<dbReference type="HOGENOM" id="CLU_066627_1_0_9"/>
<keyword evidence="12 16" id="KW-0630">Potassium</keyword>
<dbReference type="InterPro" id="IPR004619">
    <property type="entry name" value="Type_III_PanK"/>
</dbReference>
<comment type="function">
    <text evidence="16">Catalyzes the phosphorylation of pantothenate (Pan), the first step in CoA biosynthesis.</text>
</comment>
<reference evidence="17 18" key="1">
    <citation type="journal article" date="2009" name="Stand. Genomic Sci.">
        <title>Complete genome sequence of Anaerococcus prevotii type strain (PC1).</title>
        <authorList>
            <person name="Labutti K."/>
            <person name="Pukall R."/>
            <person name="Steenblock K."/>
            <person name="Glavina Del Rio T."/>
            <person name="Tice H."/>
            <person name="Copeland A."/>
            <person name="Cheng J.F."/>
            <person name="Lucas S."/>
            <person name="Chen F."/>
            <person name="Nolan M."/>
            <person name="Bruce D."/>
            <person name="Goodwin L."/>
            <person name="Pitluck S."/>
            <person name="Ivanova N."/>
            <person name="Mavromatis K."/>
            <person name="Ovchinnikova G."/>
            <person name="Pati A."/>
            <person name="Chen A."/>
            <person name="Palaniappan K."/>
            <person name="Land M."/>
            <person name="Hauser L."/>
            <person name="Chang Y.J."/>
            <person name="Jeffries C.D."/>
            <person name="Chain P."/>
            <person name="Saunders E."/>
            <person name="Brettin T."/>
            <person name="Detter J.C."/>
            <person name="Han C."/>
            <person name="Goker M."/>
            <person name="Bristow J."/>
            <person name="Eisen J.A."/>
            <person name="Markowitz V."/>
            <person name="Hugenholtz P."/>
            <person name="Kyrpides N.C."/>
            <person name="Klenk H.P."/>
            <person name="Lapidus A."/>
        </authorList>
    </citation>
    <scope>NUCLEOTIDE SEQUENCE [LARGE SCALE GENOMIC DNA]</scope>
    <source>
        <strain evidence="18">ATCC 9321 / DSM 20548 / JCM 6508 / NCTC 11806 / PC1</strain>
    </source>
</reference>
<gene>
    <name evidence="16" type="primary">coaX</name>
    <name evidence="17" type="ordered locus">Apre_0578</name>
</gene>
<dbReference type="GO" id="GO:0015937">
    <property type="term" value="P:coenzyme A biosynthetic process"/>
    <property type="evidence" value="ECO:0007669"/>
    <property type="project" value="UniProtKB-UniRule"/>
</dbReference>
<dbReference type="InterPro" id="IPR043129">
    <property type="entry name" value="ATPase_NBD"/>
</dbReference>
<evidence type="ECO:0000256" key="14">
    <source>
        <dbReference type="ARBA" id="ARBA00038036"/>
    </source>
</evidence>
<evidence type="ECO:0000256" key="8">
    <source>
        <dbReference type="ARBA" id="ARBA00022679"/>
    </source>
</evidence>
<dbReference type="CDD" id="cd24015">
    <property type="entry name" value="ASKHA_NBD_PanK-III"/>
    <property type="match status" value="1"/>
</dbReference>
<keyword evidence="13 16" id="KW-0173">Coenzyme A biosynthesis</keyword>
<dbReference type="SUPFAM" id="SSF53067">
    <property type="entry name" value="Actin-like ATPase domain"/>
    <property type="match status" value="2"/>
</dbReference>
<dbReference type="STRING" id="525919.Apre_0578"/>
<comment type="caution">
    <text evidence="16">Lacks conserved residue(s) required for the propagation of feature annotation.</text>
</comment>
<evidence type="ECO:0000313" key="17">
    <source>
        <dbReference type="EMBL" id="ACV28622.1"/>
    </source>
</evidence>
<dbReference type="GO" id="GO:0005524">
    <property type="term" value="F:ATP binding"/>
    <property type="evidence" value="ECO:0007669"/>
    <property type="project" value="UniProtKB-UniRule"/>
</dbReference>
<dbReference type="OrthoDB" id="9804707at2"/>
<comment type="cofactor">
    <cofactor evidence="2">
        <name>K(+)</name>
        <dbReference type="ChEBI" id="CHEBI:29103"/>
    </cofactor>
</comment>
<feature type="binding site" evidence="16">
    <location>
        <position position="100"/>
    </location>
    <ligand>
        <name>substrate</name>
    </ligand>
</feature>
<name>C7RGL1_ANAPD</name>
<comment type="cofactor">
    <cofactor evidence="16">
        <name>NH4(+)</name>
        <dbReference type="ChEBI" id="CHEBI:28938"/>
    </cofactor>
    <cofactor evidence="16">
        <name>K(+)</name>
        <dbReference type="ChEBI" id="CHEBI:29103"/>
    </cofactor>
    <text evidence="16">A monovalent cation. Ammonium or potassium.</text>
</comment>
<dbReference type="RefSeq" id="WP_015777533.1">
    <property type="nucleotide sequence ID" value="NC_013171.1"/>
</dbReference>
<evidence type="ECO:0000256" key="13">
    <source>
        <dbReference type="ARBA" id="ARBA00022993"/>
    </source>
</evidence>
<comment type="subunit">
    <text evidence="5 16">Homodimer.</text>
</comment>
<dbReference type="GO" id="GO:0004594">
    <property type="term" value="F:pantothenate kinase activity"/>
    <property type="evidence" value="ECO:0007669"/>
    <property type="project" value="UniProtKB-UniRule"/>
</dbReference>
<evidence type="ECO:0000256" key="5">
    <source>
        <dbReference type="ARBA" id="ARBA00011738"/>
    </source>
</evidence>
<feature type="binding site" evidence="16">
    <location>
        <position position="184"/>
    </location>
    <ligand>
        <name>substrate</name>
    </ligand>
</feature>
<dbReference type="eggNOG" id="COG1521">
    <property type="taxonomic scope" value="Bacteria"/>
</dbReference>
<evidence type="ECO:0000256" key="7">
    <source>
        <dbReference type="ARBA" id="ARBA00022490"/>
    </source>
</evidence>
<dbReference type="NCBIfam" id="TIGR00671">
    <property type="entry name" value="baf"/>
    <property type="match status" value="1"/>
</dbReference>
<protein>
    <recommendedName>
        <fullName evidence="15 16">Type III pantothenate kinase</fullName>
        <ecNumber evidence="6 16">2.7.1.33</ecNumber>
    </recommendedName>
    <alternativeName>
        <fullName evidence="16">PanK-III</fullName>
    </alternativeName>
    <alternativeName>
        <fullName evidence="16">Pantothenic acid kinase</fullName>
    </alternativeName>
</protein>
<sequence>MLLVIDIENRNTDFGVFDKGKLTANFNLSSIKDRSASELFLIIKYLLLDEGIKLSDISDIIISSVVPELDRTYMDIAYKISNKKPYYVSAGLKTGINIKYDNPKDVGSDRIIRAVGSKNRSDKNLIIVQASTITTIDYINNKKEFLGGVIMPGIDLFQEALVRESAKLPQVEIVKVEKILGKSTTKAMQNGIYYSYKKSVEAIIGEIIDQNKLDKDNTEIITSGEYAGFIEYKDLKIKALPNLGLLGLKDIYELNAK</sequence>
<evidence type="ECO:0000313" key="18">
    <source>
        <dbReference type="Proteomes" id="UP000002294"/>
    </source>
</evidence>
<accession>C7RGL1</accession>
<dbReference type="AlphaFoldDB" id="C7RGL1"/>
<dbReference type="EC" id="2.7.1.33" evidence="6 16"/>
<organism evidence="17 18">
    <name type="scientific">Anaerococcus prevotii (strain ATCC 9321 / DSM 20548 / JCM 6508 / NCTC 11806 / PC1)</name>
    <name type="common">Peptostreptococcus prevotii</name>
    <name type="synonym">Peptococcus prevotii</name>
    <dbReference type="NCBI Taxonomy" id="525919"/>
    <lineage>
        <taxon>Bacteria</taxon>
        <taxon>Bacillati</taxon>
        <taxon>Bacillota</taxon>
        <taxon>Tissierellia</taxon>
        <taxon>Tissierellales</taxon>
        <taxon>Peptoniphilaceae</taxon>
        <taxon>Anaerococcus</taxon>
    </lineage>
</organism>
<feature type="binding site" evidence="16">
    <location>
        <begin position="6"/>
        <end position="13"/>
    </location>
    <ligand>
        <name>ATP</name>
        <dbReference type="ChEBI" id="CHEBI:30616"/>
    </ligand>
</feature>
<dbReference type="EMBL" id="CP001708">
    <property type="protein sequence ID" value="ACV28622.1"/>
    <property type="molecule type" value="Genomic_DNA"/>
</dbReference>
<keyword evidence="7 16" id="KW-0963">Cytoplasm</keyword>
<comment type="pathway">
    <text evidence="4 16">Cofactor biosynthesis; coenzyme A biosynthesis; CoA from (R)-pantothenate: step 1/5.</text>
</comment>
<keyword evidence="10 16" id="KW-0418">Kinase</keyword>
<dbReference type="UniPathway" id="UPA00241">
    <property type="reaction ID" value="UER00352"/>
</dbReference>
<proteinExistence type="inferred from homology"/>
<feature type="binding site" evidence="16">
    <location>
        <position position="132"/>
    </location>
    <ligand>
        <name>ATP</name>
        <dbReference type="ChEBI" id="CHEBI:30616"/>
    </ligand>
</feature>
<evidence type="ECO:0000256" key="12">
    <source>
        <dbReference type="ARBA" id="ARBA00022958"/>
    </source>
</evidence>
<dbReference type="Proteomes" id="UP000002294">
    <property type="component" value="Chromosome"/>
</dbReference>
<keyword evidence="11 16" id="KW-0067">ATP-binding</keyword>
<dbReference type="KEGG" id="apr:Apre_0578"/>
<dbReference type="GO" id="GO:0005737">
    <property type="term" value="C:cytoplasm"/>
    <property type="evidence" value="ECO:0007669"/>
    <property type="project" value="UniProtKB-SubCell"/>
</dbReference>
<comment type="catalytic activity">
    <reaction evidence="1 16">
        <text>(R)-pantothenate + ATP = (R)-4'-phosphopantothenate + ADP + H(+)</text>
        <dbReference type="Rhea" id="RHEA:16373"/>
        <dbReference type="ChEBI" id="CHEBI:10986"/>
        <dbReference type="ChEBI" id="CHEBI:15378"/>
        <dbReference type="ChEBI" id="CHEBI:29032"/>
        <dbReference type="ChEBI" id="CHEBI:30616"/>
        <dbReference type="ChEBI" id="CHEBI:456216"/>
        <dbReference type="EC" id="2.7.1.33"/>
    </reaction>
</comment>
<feature type="active site" description="Proton acceptor" evidence="16">
    <location>
        <position position="109"/>
    </location>
</feature>
<keyword evidence="9 16" id="KW-0547">Nucleotide-binding</keyword>
<evidence type="ECO:0000256" key="4">
    <source>
        <dbReference type="ARBA" id="ARBA00005225"/>
    </source>
</evidence>
<dbReference type="PANTHER" id="PTHR34265:SF1">
    <property type="entry name" value="TYPE III PANTOTHENATE KINASE"/>
    <property type="match status" value="1"/>
</dbReference>
<evidence type="ECO:0000256" key="11">
    <source>
        <dbReference type="ARBA" id="ARBA00022840"/>
    </source>
</evidence>
<evidence type="ECO:0000256" key="6">
    <source>
        <dbReference type="ARBA" id="ARBA00012102"/>
    </source>
</evidence>
<keyword evidence="18" id="KW-1185">Reference proteome</keyword>
<evidence type="ECO:0000256" key="15">
    <source>
        <dbReference type="ARBA" id="ARBA00040883"/>
    </source>
</evidence>
<dbReference type="Pfam" id="PF03309">
    <property type="entry name" value="Pan_kinase"/>
    <property type="match status" value="1"/>
</dbReference>
<evidence type="ECO:0000256" key="3">
    <source>
        <dbReference type="ARBA" id="ARBA00004496"/>
    </source>
</evidence>
<keyword evidence="8 16" id="KW-0808">Transferase</keyword>